<dbReference type="InterPro" id="IPR012349">
    <property type="entry name" value="Split_barrel_FMN-bd"/>
</dbReference>
<reference evidence="2" key="1">
    <citation type="journal article" date="2019" name="Int. J. Syst. Evol. Microbiol.">
        <title>The Global Catalogue of Microorganisms (GCM) 10K type strain sequencing project: providing services to taxonomists for standard genome sequencing and annotation.</title>
        <authorList>
            <consortium name="The Broad Institute Genomics Platform"/>
            <consortium name="The Broad Institute Genome Sequencing Center for Infectious Disease"/>
            <person name="Wu L."/>
            <person name="Ma J."/>
        </authorList>
    </citation>
    <scope>NUCLEOTIDE SEQUENCE [LARGE SCALE GENOMIC DNA]</scope>
    <source>
        <strain evidence="2">XZYJ18</strain>
    </source>
</reference>
<gene>
    <name evidence="1" type="ORF">ACFPK1_16655</name>
</gene>
<evidence type="ECO:0000313" key="1">
    <source>
        <dbReference type="EMBL" id="MFC5139873.1"/>
    </source>
</evidence>
<name>A0ABV9ZI91_9PSEU</name>
<evidence type="ECO:0000313" key="2">
    <source>
        <dbReference type="Proteomes" id="UP001596175"/>
    </source>
</evidence>
<dbReference type="EMBL" id="JBHSKG010000008">
    <property type="protein sequence ID" value="MFC5139873.1"/>
    <property type="molecule type" value="Genomic_DNA"/>
</dbReference>
<dbReference type="Pfam" id="PF12900">
    <property type="entry name" value="Pyridox_ox_2"/>
    <property type="match status" value="1"/>
</dbReference>
<keyword evidence="2" id="KW-1185">Reference proteome</keyword>
<organism evidence="1 2">
    <name type="scientific">Actinomycetospora rhizophila</name>
    <dbReference type="NCBI Taxonomy" id="1416876"/>
    <lineage>
        <taxon>Bacteria</taxon>
        <taxon>Bacillati</taxon>
        <taxon>Actinomycetota</taxon>
        <taxon>Actinomycetes</taxon>
        <taxon>Pseudonocardiales</taxon>
        <taxon>Pseudonocardiaceae</taxon>
        <taxon>Actinomycetospora</taxon>
    </lineage>
</organism>
<accession>A0ABV9ZI91</accession>
<protein>
    <submittedName>
        <fullName evidence="1">Pyridoxamine 5'-phosphate oxidase family protein</fullName>
    </submittedName>
</protein>
<sequence length="146" mass="15989">MIGSRETEVLSVGNCLELLDTTPVGRLVFTEKALPAVHPVNFVRHGRSIIVRTGAGSKLEAARRGDVVAFEADHVDPESHTGWSVMVVGHSAVVNDVERLVAVIDHRYRPWVRGRGLHVIQIDAERVTGRRLVLDPWQDGADGSCP</sequence>
<proteinExistence type="predicted"/>
<dbReference type="InterPro" id="IPR024747">
    <property type="entry name" value="Pyridox_Oxase-rel"/>
</dbReference>
<comment type="caution">
    <text evidence="1">The sequence shown here is derived from an EMBL/GenBank/DDBJ whole genome shotgun (WGS) entry which is preliminary data.</text>
</comment>
<dbReference type="Gene3D" id="2.30.110.10">
    <property type="entry name" value="Electron Transport, Fmn-binding Protein, Chain A"/>
    <property type="match status" value="1"/>
</dbReference>
<dbReference type="Proteomes" id="UP001596175">
    <property type="component" value="Unassembled WGS sequence"/>
</dbReference>
<dbReference type="RefSeq" id="WP_378022054.1">
    <property type="nucleotide sequence ID" value="NZ_JBHSKG010000008.1"/>
</dbReference>
<dbReference type="SUPFAM" id="SSF50475">
    <property type="entry name" value="FMN-binding split barrel"/>
    <property type="match status" value="1"/>
</dbReference>